<dbReference type="Proteomes" id="UP000184016">
    <property type="component" value="Unassembled WGS sequence"/>
</dbReference>
<accession>A0A1M6QMM2</accession>
<reference evidence="2" key="1">
    <citation type="submission" date="2016-11" db="EMBL/GenBank/DDBJ databases">
        <authorList>
            <person name="Varghese N."/>
            <person name="Submissions S."/>
        </authorList>
    </citation>
    <scope>NUCLEOTIDE SEQUENCE [LARGE SCALE GENOMIC DNA]</scope>
    <source>
        <strain evidence="2">USBA-503</strain>
    </source>
</reference>
<evidence type="ECO:0008006" key="3">
    <source>
        <dbReference type="Google" id="ProtNLM"/>
    </source>
</evidence>
<dbReference type="STRING" id="1830138.SAMN05443507_11047"/>
<dbReference type="EMBL" id="FRAF01000010">
    <property type="protein sequence ID" value="SHK21277.1"/>
    <property type="molecule type" value="Genomic_DNA"/>
</dbReference>
<dbReference type="AlphaFoldDB" id="A0A1M6QMM2"/>
<protein>
    <recommendedName>
        <fullName evidence="3">Transposase</fullName>
    </recommendedName>
</protein>
<proteinExistence type="predicted"/>
<sequence>MRHIINVITRKTRHYVGLDVSKNFIAVAIADEERDHPRHHEQAYLMIGQEMLEEQQILHNLNYCTSLQELQEKKRPMRNSIFFSQQYSFSIIFKPTNFYTSSF</sequence>
<evidence type="ECO:0000313" key="2">
    <source>
        <dbReference type="Proteomes" id="UP000184016"/>
    </source>
</evidence>
<dbReference type="RefSeq" id="WP_072873900.1">
    <property type="nucleotide sequence ID" value="NZ_FRAF01000010.1"/>
</dbReference>
<name>A0A1M6QMM2_9BACL</name>
<gene>
    <name evidence="1" type="ORF">SAMN05443507_11047</name>
</gene>
<dbReference type="OrthoDB" id="3191145at2"/>
<organism evidence="1 2">
    <name type="scientific">Alicyclobacillus tolerans</name>
    <dbReference type="NCBI Taxonomy" id="90970"/>
    <lineage>
        <taxon>Bacteria</taxon>
        <taxon>Bacillati</taxon>
        <taxon>Bacillota</taxon>
        <taxon>Bacilli</taxon>
        <taxon>Bacillales</taxon>
        <taxon>Alicyclobacillaceae</taxon>
        <taxon>Alicyclobacillus</taxon>
    </lineage>
</organism>
<evidence type="ECO:0000313" key="1">
    <source>
        <dbReference type="EMBL" id="SHK21277.1"/>
    </source>
</evidence>
<keyword evidence="2" id="KW-1185">Reference proteome</keyword>